<keyword evidence="3" id="KW-1185">Reference proteome</keyword>
<organism evidence="2 3">
    <name type="scientific">Trifolium medium</name>
    <dbReference type="NCBI Taxonomy" id="97028"/>
    <lineage>
        <taxon>Eukaryota</taxon>
        <taxon>Viridiplantae</taxon>
        <taxon>Streptophyta</taxon>
        <taxon>Embryophyta</taxon>
        <taxon>Tracheophyta</taxon>
        <taxon>Spermatophyta</taxon>
        <taxon>Magnoliopsida</taxon>
        <taxon>eudicotyledons</taxon>
        <taxon>Gunneridae</taxon>
        <taxon>Pentapetalae</taxon>
        <taxon>rosids</taxon>
        <taxon>fabids</taxon>
        <taxon>Fabales</taxon>
        <taxon>Fabaceae</taxon>
        <taxon>Papilionoideae</taxon>
        <taxon>50 kb inversion clade</taxon>
        <taxon>NPAAA clade</taxon>
        <taxon>Hologalegina</taxon>
        <taxon>IRL clade</taxon>
        <taxon>Trifolieae</taxon>
        <taxon>Trifolium</taxon>
    </lineage>
</organism>
<dbReference type="Proteomes" id="UP000265520">
    <property type="component" value="Unassembled WGS sequence"/>
</dbReference>
<proteinExistence type="predicted"/>
<feature type="compositionally biased region" description="Basic and acidic residues" evidence="1">
    <location>
        <begin position="9"/>
        <end position="19"/>
    </location>
</feature>
<name>A0A392UME5_9FABA</name>
<dbReference type="EMBL" id="LXQA010828180">
    <property type="protein sequence ID" value="MCI72935.1"/>
    <property type="molecule type" value="Genomic_DNA"/>
</dbReference>
<comment type="caution">
    <text evidence="2">The sequence shown here is derived from an EMBL/GenBank/DDBJ whole genome shotgun (WGS) entry which is preliminary data.</text>
</comment>
<evidence type="ECO:0000256" key="1">
    <source>
        <dbReference type="SAM" id="MobiDB-lite"/>
    </source>
</evidence>
<protein>
    <submittedName>
        <fullName evidence="2">Uncharacterized protein</fullName>
    </submittedName>
</protein>
<sequence length="53" mass="6349">MSATKFGTKKRESELERTKSNKKKQNFDLDLDFDLSEFVLNAFDSPFNFFCFW</sequence>
<reference evidence="2 3" key="1">
    <citation type="journal article" date="2018" name="Front. Plant Sci.">
        <title>Red Clover (Trifolium pratense) and Zigzag Clover (T. medium) - A Picture of Genomic Similarities and Differences.</title>
        <authorList>
            <person name="Dluhosova J."/>
            <person name="Istvanek J."/>
            <person name="Nedelnik J."/>
            <person name="Repkova J."/>
        </authorList>
    </citation>
    <scope>NUCLEOTIDE SEQUENCE [LARGE SCALE GENOMIC DNA]</scope>
    <source>
        <strain evidence="3">cv. 10/8</strain>
        <tissue evidence="2">Leaf</tissue>
    </source>
</reference>
<feature type="non-terminal residue" evidence="2">
    <location>
        <position position="53"/>
    </location>
</feature>
<evidence type="ECO:0000313" key="2">
    <source>
        <dbReference type="EMBL" id="MCI72935.1"/>
    </source>
</evidence>
<dbReference type="AlphaFoldDB" id="A0A392UME5"/>
<evidence type="ECO:0000313" key="3">
    <source>
        <dbReference type="Proteomes" id="UP000265520"/>
    </source>
</evidence>
<feature type="region of interest" description="Disordered" evidence="1">
    <location>
        <begin position="1"/>
        <end position="22"/>
    </location>
</feature>
<accession>A0A392UME5</accession>